<organism evidence="3 4">
    <name type="scientific">Brassica cretica</name>
    <name type="common">Mustard</name>
    <dbReference type="NCBI Taxonomy" id="69181"/>
    <lineage>
        <taxon>Eukaryota</taxon>
        <taxon>Viridiplantae</taxon>
        <taxon>Streptophyta</taxon>
        <taxon>Embryophyta</taxon>
        <taxon>Tracheophyta</taxon>
        <taxon>Spermatophyta</taxon>
        <taxon>Magnoliopsida</taxon>
        <taxon>eudicotyledons</taxon>
        <taxon>Gunneridae</taxon>
        <taxon>Pentapetalae</taxon>
        <taxon>rosids</taxon>
        <taxon>malvids</taxon>
        <taxon>Brassicales</taxon>
        <taxon>Brassicaceae</taxon>
        <taxon>Brassiceae</taxon>
        <taxon>Brassica</taxon>
    </lineage>
</organism>
<dbReference type="EMBL" id="QGKX02000095">
    <property type="protein sequence ID" value="KAF3573104.1"/>
    <property type="molecule type" value="Genomic_DNA"/>
</dbReference>
<accession>A0A8S9RIV3</accession>
<feature type="coiled-coil region" evidence="1">
    <location>
        <begin position="305"/>
        <end position="332"/>
    </location>
</feature>
<name>A0A8S9RIV3_BRACR</name>
<evidence type="ECO:0000256" key="2">
    <source>
        <dbReference type="SAM" id="MobiDB-lite"/>
    </source>
</evidence>
<comment type="caution">
    <text evidence="3">The sequence shown here is derived from an EMBL/GenBank/DDBJ whole genome shotgun (WGS) entry which is preliminary data.</text>
</comment>
<feature type="region of interest" description="Disordered" evidence="2">
    <location>
        <begin position="196"/>
        <end position="222"/>
    </location>
</feature>
<proteinExistence type="predicted"/>
<gene>
    <name evidence="3" type="ORF">F2Q69_00058492</name>
</gene>
<sequence>MSSKKKILKRGTSHGFSSEGANDKILIPKVEFVPHSVDPAENAAWWIARYGSITPLVEKSFPVMSYRMVEEGALVTLSRPSSRSTEFQTRWNFEFLNVGEIADNPLEGSLRGIDKPTESHQSPASHWRRDPELRARSIPYHRPNDGPFIDLLPPFPEDMIAMRDLLRNGLFFWTSFTPKRVRKASRILRPNFEVGVETDRDSESDGPAPCDVPAEEANARSSKGKDIDLGDIEFSMDDSILPGWDPDLAYGDGSGTSEVPIPDFDDFFAGLPASFNPPLSVDELGRSKVIAEGSHIINGASHMEAMVYRFKAEKAEKDLARMQNEISERDSKLARDHEKAVRRAERKGRREIVEVMRSRASQFEIEYGNLKDAYSSVGNFRECRGSVGALWKTHADDFFFEEEMRDMKDGMKDHAHAEALIPPIDGRIQGLWEPKFALSIFV</sequence>
<reference evidence="3" key="1">
    <citation type="submission" date="2019-12" db="EMBL/GenBank/DDBJ databases">
        <title>Genome sequencing and annotation of Brassica cretica.</title>
        <authorList>
            <person name="Studholme D.J."/>
            <person name="Sarris P."/>
        </authorList>
    </citation>
    <scope>NUCLEOTIDE SEQUENCE</scope>
    <source>
        <strain evidence="3">PFS-109/04</strain>
        <tissue evidence="3">Leaf</tissue>
    </source>
</reference>
<dbReference type="Proteomes" id="UP000712600">
    <property type="component" value="Unassembled WGS sequence"/>
</dbReference>
<feature type="region of interest" description="Disordered" evidence="2">
    <location>
        <begin position="113"/>
        <end position="132"/>
    </location>
</feature>
<protein>
    <submittedName>
        <fullName evidence="3">Uncharacterized protein</fullName>
    </submittedName>
</protein>
<evidence type="ECO:0000313" key="4">
    <source>
        <dbReference type="Proteomes" id="UP000712600"/>
    </source>
</evidence>
<evidence type="ECO:0000256" key="1">
    <source>
        <dbReference type="SAM" id="Coils"/>
    </source>
</evidence>
<keyword evidence="1" id="KW-0175">Coiled coil</keyword>
<evidence type="ECO:0000313" key="3">
    <source>
        <dbReference type="EMBL" id="KAF3573104.1"/>
    </source>
</evidence>
<dbReference type="AlphaFoldDB" id="A0A8S9RIV3"/>